<dbReference type="AlphaFoldDB" id="A0A1F6TNQ7"/>
<feature type="domain" description="HIT" evidence="2">
    <location>
        <begin position="6"/>
        <end position="113"/>
    </location>
</feature>
<evidence type="ECO:0000256" key="1">
    <source>
        <dbReference type="PROSITE-ProRule" id="PRU00464"/>
    </source>
</evidence>
<dbReference type="Gene3D" id="3.30.428.10">
    <property type="entry name" value="HIT-like"/>
    <property type="match status" value="1"/>
</dbReference>
<evidence type="ECO:0000259" key="2">
    <source>
        <dbReference type="PROSITE" id="PS51084"/>
    </source>
</evidence>
<proteinExistence type="predicted"/>
<dbReference type="SUPFAM" id="SSF54197">
    <property type="entry name" value="HIT-like"/>
    <property type="match status" value="1"/>
</dbReference>
<dbReference type="Proteomes" id="UP000176484">
    <property type="component" value="Unassembled WGS sequence"/>
</dbReference>
<name>A0A1F6TNQ7_9BACT</name>
<dbReference type="PANTHER" id="PTHR46243:SF1">
    <property type="entry name" value="BIS(5'-ADENOSYL)-TRIPHOSPHATASE"/>
    <property type="match status" value="1"/>
</dbReference>
<comment type="caution">
    <text evidence="3">The sequence shown here is derived from an EMBL/GenBank/DDBJ whole genome shotgun (WGS) entry which is preliminary data.</text>
</comment>
<dbReference type="InterPro" id="IPR011146">
    <property type="entry name" value="HIT-like"/>
</dbReference>
<dbReference type="PROSITE" id="PS51084">
    <property type="entry name" value="HIT_2"/>
    <property type="match status" value="1"/>
</dbReference>
<dbReference type="PROSITE" id="PS00892">
    <property type="entry name" value="HIT_1"/>
    <property type="match status" value="1"/>
</dbReference>
<gene>
    <name evidence="3" type="ORF">A2121_00195</name>
</gene>
<organism evidence="3 4">
    <name type="scientific">Candidatus Nomurabacteria bacterium GWB1_40_6</name>
    <dbReference type="NCBI Taxonomy" id="1801727"/>
    <lineage>
        <taxon>Bacteria</taxon>
        <taxon>Candidatus Nomuraibacteriota</taxon>
    </lineage>
</organism>
<dbReference type="Pfam" id="PF01230">
    <property type="entry name" value="HIT"/>
    <property type="match status" value="1"/>
</dbReference>
<evidence type="ECO:0000313" key="4">
    <source>
        <dbReference type="Proteomes" id="UP000176484"/>
    </source>
</evidence>
<protein>
    <recommendedName>
        <fullName evidence="2">HIT domain-containing protein</fullName>
    </recommendedName>
</protein>
<dbReference type="GO" id="GO:0003824">
    <property type="term" value="F:catalytic activity"/>
    <property type="evidence" value="ECO:0007669"/>
    <property type="project" value="InterPro"/>
</dbReference>
<reference evidence="3 4" key="1">
    <citation type="journal article" date="2016" name="Nat. Commun.">
        <title>Thousands of microbial genomes shed light on interconnected biogeochemical processes in an aquifer system.</title>
        <authorList>
            <person name="Anantharaman K."/>
            <person name="Brown C.T."/>
            <person name="Hug L.A."/>
            <person name="Sharon I."/>
            <person name="Castelle C.J."/>
            <person name="Probst A.J."/>
            <person name="Thomas B.C."/>
            <person name="Singh A."/>
            <person name="Wilkins M.J."/>
            <person name="Karaoz U."/>
            <person name="Brodie E.L."/>
            <person name="Williams K.H."/>
            <person name="Hubbard S.S."/>
            <person name="Banfield J.F."/>
        </authorList>
    </citation>
    <scope>NUCLEOTIDE SEQUENCE [LARGE SCALE GENOMIC DNA]</scope>
</reference>
<dbReference type="EMBL" id="MFTD01000013">
    <property type="protein sequence ID" value="OGI46774.1"/>
    <property type="molecule type" value="Genomic_DNA"/>
</dbReference>
<accession>A0A1F6TNQ7</accession>
<dbReference type="InterPro" id="IPR051884">
    <property type="entry name" value="Bis(5'-adenosyl)-TPase_reg"/>
</dbReference>
<dbReference type="InterPro" id="IPR036265">
    <property type="entry name" value="HIT-like_sf"/>
</dbReference>
<dbReference type="PANTHER" id="PTHR46243">
    <property type="entry name" value="BIS(5'-ADENOSYL)-TRIPHOSPHATASE"/>
    <property type="match status" value="1"/>
</dbReference>
<feature type="short sequence motif" description="Histidine triad motif" evidence="1">
    <location>
        <begin position="98"/>
        <end position="102"/>
    </location>
</feature>
<sequence length="148" mass="17171">MENKKICVFCTNPDVKKRQIISNELAWAFPTNIPIVPGHVLICPIRCVDDFNDLTKEEVIAIFDLQKKLKKVFKKVFEAEGFNYAWNEAEVGGQAVPHFHLHMLPRKEGDTGITEYDPRRFLYRSESRETSPDKELNAVVEEIKKHLE</sequence>
<dbReference type="InterPro" id="IPR019808">
    <property type="entry name" value="Histidine_triad_CS"/>
</dbReference>
<evidence type="ECO:0000313" key="3">
    <source>
        <dbReference type="EMBL" id="OGI46774.1"/>
    </source>
</evidence>